<evidence type="ECO:0000313" key="3">
    <source>
        <dbReference type="Proteomes" id="UP000644699"/>
    </source>
</evidence>
<protein>
    <recommendedName>
        <fullName evidence="4">Lipoprotein</fullName>
    </recommendedName>
</protein>
<keyword evidence="3" id="KW-1185">Reference proteome</keyword>
<dbReference type="AlphaFoldDB" id="A0A916ZZK9"/>
<accession>A0A916ZZK9</accession>
<gene>
    <name evidence="2" type="ORF">GCM10011390_42730</name>
</gene>
<dbReference type="Proteomes" id="UP000644699">
    <property type="component" value="Unassembled WGS sequence"/>
</dbReference>
<evidence type="ECO:0000256" key="1">
    <source>
        <dbReference type="SAM" id="MobiDB-lite"/>
    </source>
</evidence>
<comment type="caution">
    <text evidence="2">The sequence shown here is derived from an EMBL/GenBank/DDBJ whole genome shotgun (WGS) entry which is preliminary data.</text>
</comment>
<reference evidence="2" key="1">
    <citation type="journal article" date="2014" name="Int. J. Syst. Evol. Microbiol.">
        <title>Complete genome sequence of Corynebacterium casei LMG S-19264T (=DSM 44701T), isolated from a smear-ripened cheese.</title>
        <authorList>
            <consortium name="US DOE Joint Genome Institute (JGI-PGF)"/>
            <person name="Walter F."/>
            <person name="Albersmeier A."/>
            <person name="Kalinowski J."/>
            <person name="Ruckert C."/>
        </authorList>
    </citation>
    <scope>NUCLEOTIDE SEQUENCE</scope>
    <source>
        <strain evidence="2">CGMCC 1.15367</strain>
    </source>
</reference>
<name>A0A916ZZK9_9HYPH</name>
<evidence type="ECO:0008006" key="4">
    <source>
        <dbReference type="Google" id="ProtNLM"/>
    </source>
</evidence>
<feature type="compositionally biased region" description="Basic and acidic residues" evidence="1">
    <location>
        <begin position="39"/>
        <end position="54"/>
    </location>
</feature>
<reference evidence="2" key="2">
    <citation type="submission" date="2020-09" db="EMBL/GenBank/DDBJ databases">
        <authorList>
            <person name="Sun Q."/>
            <person name="Zhou Y."/>
        </authorList>
    </citation>
    <scope>NUCLEOTIDE SEQUENCE</scope>
    <source>
        <strain evidence="2">CGMCC 1.15367</strain>
    </source>
</reference>
<feature type="region of interest" description="Disordered" evidence="1">
    <location>
        <begin position="37"/>
        <end position="62"/>
    </location>
</feature>
<proteinExistence type="predicted"/>
<organism evidence="2 3">
    <name type="scientific">Aureimonas endophytica</name>
    <dbReference type="NCBI Taxonomy" id="2027858"/>
    <lineage>
        <taxon>Bacteria</taxon>
        <taxon>Pseudomonadati</taxon>
        <taxon>Pseudomonadota</taxon>
        <taxon>Alphaproteobacteria</taxon>
        <taxon>Hyphomicrobiales</taxon>
        <taxon>Aurantimonadaceae</taxon>
        <taxon>Aureimonas</taxon>
    </lineage>
</organism>
<evidence type="ECO:0000313" key="2">
    <source>
        <dbReference type="EMBL" id="GGE19020.1"/>
    </source>
</evidence>
<dbReference type="EMBL" id="BMIQ01000008">
    <property type="protein sequence ID" value="GGE19020.1"/>
    <property type="molecule type" value="Genomic_DNA"/>
</dbReference>
<sequence>MYDEGPHRFATQGPSRMKLPVLLTLLASLALSGCLSKVPPEKRAGDPWRERSEQLSRPMVVN</sequence>